<gene>
    <name evidence="2" type="ORF">SAMN05216602_1694</name>
</gene>
<organism evidence="2 3">
    <name type="scientific">Phytopseudomonas argentinensis</name>
    <dbReference type="NCBI Taxonomy" id="289370"/>
    <lineage>
        <taxon>Bacteria</taxon>
        <taxon>Pseudomonadati</taxon>
        <taxon>Pseudomonadota</taxon>
        <taxon>Gammaproteobacteria</taxon>
        <taxon>Pseudomonadales</taxon>
        <taxon>Pseudomonadaceae</taxon>
        <taxon>Phytopseudomonas</taxon>
    </lineage>
</organism>
<name>A0A1I3IFW2_9GAMM</name>
<proteinExistence type="predicted"/>
<dbReference type="InterPro" id="IPR002654">
    <property type="entry name" value="Glyco_trans_25"/>
</dbReference>
<feature type="domain" description="Glycosyl transferase family 25" evidence="1">
    <location>
        <begin position="47"/>
        <end position="82"/>
    </location>
</feature>
<dbReference type="STRING" id="289370.SAMN05216602_1694"/>
<evidence type="ECO:0000259" key="1">
    <source>
        <dbReference type="Pfam" id="PF01755"/>
    </source>
</evidence>
<dbReference type="Proteomes" id="UP000183018">
    <property type="component" value="Unassembled WGS sequence"/>
</dbReference>
<dbReference type="GO" id="GO:0016740">
    <property type="term" value="F:transferase activity"/>
    <property type="evidence" value="ECO:0007669"/>
    <property type="project" value="UniProtKB-KW"/>
</dbReference>
<evidence type="ECO:0000313" key="3">
    <source>
        <dbReference type="Proteomes" id="UP000183018"/>
    </source>
</evidence>
<protein>
    <submittedName>
        <fullName evidence="2">Glycosyl transferase, family 25</fullName>
    </submittedName>
</protein>
<sequence length="221" mass="25826">MSEGFAVDGVFCISLSDRHDRRDILRASLFQHFPDAEFLIVQRDQGDPQRGCFNSHQQCARMLVERDWQRALILEDDVMFYEIEPAHVRNINRYLTHYDPPIFYLGLILGRLWPTWSRGVVGCRALGTHAYILNRNAASFVMAQPYRGQGIDTMLKRCLPGRAAYPMLCQQQPDGLGKSDIDGERDGSVAKCDEFWRRNKKRQRIEWRKNLWRLLIPAVWK</sequence>
<accession>A0A1I3IFW2</accession>
<reference evidence="3" key="1">
    <citation type="submission" date="2016-10" db="EMBL/GenBank/DDBJ databases">
        <authorList>
            <person name="Varghese N."/>
            <person name="Submissions S."/>
        </authorList>
    </citation>
    <scope>NUCLEOTIDE SEQUENCE [LARGE SCALE GENOMIC DNA]</scope>
    <source>
        <strain evidence="3">LMG 22563</strain>
    </source>
</reference>
<keyword evidence="3" id="KW-1185">Reference proteome</keyword>
<dbReference type="AlphaFoldDB" id="A0A1I3IFW2"/>
<dbReference type="Pfam" id="PF01755">
    <property type="entry name" value="Glyco_transf_25"/>
    <property type="match status" value="1"/>
</dbReference>
<dbReference type="RefSeq" id="WP_074882185.1">
    <property type="nucleotide sequence ID" value="NZ_FORC01000001.1"/>
</dbReference>
<evidence type="ECO:0000313" key="2">
    <source>
        <dbReference type="EMBL" id="SFI46874.1"/>
    </source>
</evidence>
<dbReference type="EMBL" id="FORC01000001">
    <property type="protein sequence ID" value="SFI46874.1"/>
    <property type="molecule type" value="Genomic_DNA"/>
</dbReference>
<keyword evidence="2" id="KW-0808">Transferase</keyword>